<dbReference type="PANTHER" id="PTHR48043:SF159">
    <property type="entry name" value="EG:EG0003.4 PROTEIN-RELATED"/>
    <property type="match status" value="1"/>
</dbReference>
<evidence type="ECO:0000256" key="5">
    <source>
        <dbReference type="SAM" id="SignalP"/>
    </source>
</evidence>
<sequence>MVARRTIVAAIICILNCAVEFIDCYRILCICPRASISHQVVFRSFTLALNKRGHEIIFVTSDPMNDPTLKNYTEIDISFLYKSNYITVLDVKDWFGSFYKLSGMANLQTDQILQHPEFRKIYTAGSNENFDMVLLEMLYWPALFVLGKRFDAPVIGLSPMGLTMNVQYVLGNPIMTSHPSNWELYSKSPPLTFWDRLGNFVSFWRFLHYYKNNHVTEQAAIARKYFGEDIPDLEELEKNVSLVFANQQTPISFSRPEVRKIVEIAGFHVSPQSKPLPKDIKKILDGATQGFIYMSLGSNMKSSMLSNETRNELVAAFSKLPYEVLWKFENDVLPDKPKNVHILKWTPQQAVLAHPNLKVFVYQGGLQSTEETVSHGVPVVGIPTWGDQRMQIDKMVSLGVGKKLELRTMNRNEIEEAIRTVASNKRYKDEMVKLSTLLKENSQHLLENAIWWTEQVLRHKGTSHLHSITADDPWYRRQDMDLIVFISVGTTVVLILICYVSHKLLTVIISAWKSPSLDRKKKWK</sequence>
<protein>
    <submittedName>
        <fullName evidence="7">UDP-glycosyltransferase UGT5</fullName>
    </submittedName>
</protein>
<dbReference type="InParanoid" id="A0A6J0BEZ0"/>
<dbReference type="FunFam" id="3.40.50.2000:FF:000021">
    <property type="entry name" value="UDP-glucuronosyltransferase"/>
    <property type="match status" value="1"/>
</dbReference>
<dbReference type="SUPFAM" id="SSF53756">
    <property type="entry name" value="UDP-Glycosyltransferase/glycogen phosphorylase"/>
    <property type="match status" value="1"/>
</dbReference>
<dbReference type="KEGG" id="nlo:107219630"/>
<dbReference type="InterPro" id="IPR050271">
    <property type="entry name" value="UDP-glycosyltransferase"/>
</dbReference>
<keyword evidence="3" id="KW-0808">Transferase</keyword>
<dbReference type="InterPro" id="IPR002213">
    <property type="entry name" value="UDP_glucos_trans"/>
</dbReference>
<dbReference type="RefSeq" id="XP_015513395.1">
    <property type="nucleotide sequence ID" value="XM_015657909.2"/>
</dbReference>
<feature type="chain" id="PRO_5026831062" evidence="5">
    <location>
        <begin position="25"/>
        <end position="524"/>
    </location>
</feature>
<evidence type="ECO:0000256" key="4">
    <source>
        <dbReference type="SAM" id="Phobius"/>
    </source>
</evidence>
<organism evidence="7">
    <name type="scientific">Neodiprion lecontei</name>
    <name type="common">Redheaded pine sawfly</name>
    <dbReference type="NCBI Taxonomy" id="441921"/>
    <lineage>
        <taxon>Eukaryota</taxon>
        <taxon>Metazoa</taxon>
        <taxon>Ecdysozoa</taxon>
        <taxon>Arthropoda</taxon>
        <taxon>Hexapoda</taxon>
        <taxon>Insecta</taxon>
        <taxon>Pterygota</taxon>
        <taxon>Neoptera</taxon>
        <taxon>Endopterygota</taxon>
        <taxon>Hymenoptera</taxon>
        <taxon>Tenthredinoidea</taxon>
        <taxon>Diprionidae</taxon>
        <taxon>Diprioninae</taxon>
        <taxon>Neodiprion</taxon>
    </lineage>
</organism>
<evidence type="ECO:0000313" key="7">
    <source>
        <dbReference type="RefSeq" id="XP_015513395.1"/>
    </source>
</evidence>
<evidence type="ECO:0000256" key="3">
    <source>
        <dbReference type="ARBA" id="ARBA00022679"/>
    </source>
</evidence>
<evidence type="ECO:0000313" key="6">
    <source>
        <dbReference type="Proteomes" id="UP000829291"/>
    </source>
</evidence>
<comment type="similarity">
    <text evidence="1">Belongs to the UDP-glycosyltransferase family.</text>
</comment>
<keyword evidence="4" id="KW-0472">Membrane</keyword>
<proteinExistence type="inferred from homology"/>
<keyword evidence="4" id="KW-0812">Transmembrane</keyword>
<dbReference type="PANTHER" id="PTHR48043">
    <property type="entry name" value="EG:EG0003.4 PROTEIN-RELATED"/>
    <property type="match status" value="1"/>
</dbReference>
<feature type="transmembrane region" description="Helical" evidence="4">
    <location>
        <begin position="482"/>
        <end position="512"/>
    </location>
</feature>
<keyword evidence="5" id="KW-0732">Signal</keyword>
<gene>
    <name evidence="7" type="primary">LOC107219630</name>
</gene>
<dbReference type="Pfam" id="PF00201">
    <property type="entry name" value="UDPGT"/>
    <property type="match status" value="1"/>
</dbReference>
<dbReference type="GeneID" id="107219630"/>
<name>A0A6J0BEZ0_NEOLC</name>
<dbReference type="CDD" id="cd03784">
    <property type="entry name" value="GT1_Gtf-like"/>
    <property type="match status" value="1"/>
</dbReference>
<accession>A0A6J0BEZ0</accession>
<evidence type="ECO:0000256" key="1">
    <source>
        <dbReference type="ARBA" id="ARBA00009995"/>
    </source>
</evidence>
<dbReference type="GO" id="GO:0008194">
    <property type="term" value="F:UDP-glycosyltransferase activity"/>
    <property type="evidence" value="ECO:0007669"/>
    <property type="project" value="InterPro"/>
</dbReference>
<keyword evidence="2" id="KW-0328">Glycosyltransferase</keyword>
<feature type="signal peptide" evidence="5">
    <location>
        <begin position="1"/>
        <end position="24"/>
    </location>
</feature>
<dbReference type="Gene3D" id="3.40.50.2000">
    <property type="entry name" value="Glycogen Phosphorylase B"/>
    <property type="match status" value="1"/>
</dbReference>
<keyword evidence="4" id="KW-1133">Transmembrane helix</keyword>
<dbReference type="AlphaFoldDB" id="A0A6J0BEZ0"/>
<keyword evidence="6" id="KW-1185">Reference proteome</keyword>
<dbReference type="OrthoDB" id="5835829at2759"/>
<reference evidence="7" key="1">
    <citation type="submission" date="2025-08" db="UniProtKB">
        <authorList>
            <consortium name="RefSeq"/>
        </authorList>
    </citation>
    <scope>IDENTIFICATION</scope>
    <source>
        <tissue evidence="7">Thorax and Abdomen</tissue>
    </source>
</reference>
<dbReference type="Proteomes" id="UP000829291">
    <property type="component" value="Chromosome 6"/>
</dbReference>
<evidence type="ECO:0000256" key="2">
    <source>
        <dbReference type="ARBA" id="ARBA00022676"/>
    </source>
</evidence>